<dbReference type="EMBL" id="JBBNAF010000006">
    <property type="protein sequence ID" value="KAK9136015.1"/>
    <property type="molecule type" value="Genomic_DNA"/>
</dbReference>
<comment type="caution">
    <text evidence="1">The sequence shown here is derived from an EMBL/GenBank/DDBJ whole genome shotgun (WGS) entry which is preliminary data.</text>
</comment>
<gene>
    <name evidence="1" type="ORF">Syun_015345</name>
</gene>
<dbReference type="PANTHER" id="PTHR31722:SF62">
    <property type="entry name" value="EMB|CAB62433.1"/>
    <property type="match status" value="1"/>
</dbReference>
<name>A0AAP0PCU6_9MAGN</name>
<organism evidence="1 2">
    <name type="scientific">Stephania yunnanensis</name>
    <dbReference type="NCBI Taxonomy" id="152371"/>
    <lineage>
        <taxon>Eukaryota</taxon>
        <taxon>Viridiplantae</taxon>
        <taxon>Streptophyta</taxon>
        <taxon>Embryophyta</taxon>
        <taxon>Tracheophyta</taxon>
        <taxon>Spermatophyta</taxon>
        <taxon>Magnoliopsida</taxon>
        <taxon>Ranunculales</taxon>
        <taxon>Menispermaceae</taxon>
        <taxon>Menispermoideae</taxon>
        <taxon>Cissampelideae</taxon>
        <taxon>Stephania</taxon>
    </lineage>
</organism>
<evidence type="ECO:0000313" key="2">
    <source>
        <dbReference type="Proteomes" id="UP001420932"/>
    </source>
</evidence>
<dbReference type="PANTHER" id="PTHR31722">
    <property type="entry name" value="OS06G0675200 PROTEIN"/>
    <property type="match status" value="1"/>
</dbReference>
<reference evidence="1 2" key="1">
    <citation type="submission" date="2024-01" db="EMBL/GenBank/DDBJ databases">
        <title>Genome assemblies of Stephania.</title>
        <authorList>
            <person name="Yang L."/>
        </authorList>
    </citation>
    <scope>NUCLEOTIDE SEQUENCE [LARGE SCALE GENOMIC DNA]</scope>
    <source>
        <strain evidence="1">YNDBR</strain>
        <tissue evidence="1">Leaf</tissue>
    </source>
</reference>
<accession>A0AAP0PCU6</accession>
<keyword evidence="2" id="KW-1185">Reference proteome</keyword>
<dbReference type="AlphaFoldDB" id="A0AAP0PCU6"/>
<protein>
    <submittedName>
        <fullName evidence="1">Uncharacterized protein</fullName>
    </submittedName>
</protein>
<evidence type="ECO:0000313" key="1">
    <source>
        <dbReference type="EMBL" id="KAK9136015.1"/>
    </source>
</evidence>
<dbReference type="Proteomes" id="UP001420932">
    <property type="component" value="Unassembled WGS sequence"/>
</dbReference>
<sequence length="195" mass="22172">MACLHTFTTDHPSNLCPSMSPRISFSNDFVDTQQAIKHERSSSRSSPSELLATPSLDFEFSVATNCSLTTSADELFFKGRLLPFKDHNSSQINTTTTTTTTTLRDELLIDEDDVENDAVDLSARPPKGPSRWRELWRMKRTNNVIKRDHDNEIMENIEAETKSRQLVHVDVDLSEISEDIIKWFDLTGPNLQLKS</sequence>
<proteinExistence type="predicted"/>